<dbReference type="InterPro" id="IPR000700">
    <property type="entry name" value="PAS-assoc_C"/>
</dbReference>
<gene>
    <name evidence="17" type="ORF">GM668_24650</name>
</gene>
<keyword evidence="7" id="KW-0418">Kinase</keyword>
<sequence>MPVEGFFSRLAARLFPLTLKARMASVVILLVLGATSIVTLGALLLAERDMKSVIGSQQFSVLSTAAAYVDEQLDNKRAILATLPEGLPPGAHAEPGAMQKLLESRPIARGEFFNIVVFDRSGTLVATLRPDFNESRFTANTQPYFERTVNTRKGLISEPFLSRLSGRPVVVLTQPVLDKNNDVAFVIVGSIDLQKSDFFGPINALKPGKTGFMFIMTTDGILIHHPTQSRLLQHINARPGYNRATEMALAGFEGWTEAKNKDGQEGIYAYKRLRSTGWIVGARYPTAEAFEPLANLRHRAIIAASVFAAVAGLLSWFAISRLLSPLQRLRTGLSKVRQDDADIALLRMKRKDEIGDLAHAVYSLTAEREQALNLARDNETLVRNILQHAPDAFISSDQDGRIIEWNAQAERTFGWSRDEAVGRTIAELIIPHGMRNAHTAGMQRFAATGGGPMINTRVRVHALRRDGREIPVELSIGALRHGDNNMATAFLHDVSERVAFEEKIAAGERRARMIADSMPALVAYIDRDLRYQFTNDHYQYLLGIDPRSMIGKTVPEVFGAELYHRLWAEHVKKVLNGERVHAERFSTELGQALHMMVDLVPDTGEDGAVAGFYLMAMDITKRKEAELTQAASEKRLRLITDNLPVLISYLDHERKLRFGNATYQRWMHIDPQAVLGQHLADIIGTHQYSKCEPFLARAYRGEVVSFELRTLLHGDVRTLDTTFVPDLQPDGSVAGVYALSHDMTRVKAVEEQLIELARIDTLTGIANRRKFDEVLWQAMERCRRQRSTMALAYLDIDNFKTINDTLGHGAGDEVLKAFAGRLQRTVRAIDTVARLAGDEFVIVFENISHPAEAAALAAKVVGAVREALALPGGAMHITTSLGIACYSGSKESQQELIARADRALYAAKRKGRDCYQMETQSV</sequence>
<evidence type="ECO:0000256" key="2">
    <source>
        <dbReference type="ARBA" id="ARBA00022475"/>
    </source>
</evidence>
<evidence type="ECO:0000256" key="11">
    <source>
        <dbReference type="ARBA" id="ARBA00023136"/>
    </source>
</evidence>
<dbReference type="InterPro" id="IPR000160">
    <property type="entry name" value="GGDEF_dom"/>
</dbReference>
<evidence type="ECO:0000259" key="13">
    <source>
        <dbReference type="PROSITE" id="PS50112"/>
    </source>
</evidence>
<dbReference type="InterPro" id="IPR043128">
    <property type="entry name" value="Rev_trsase/Diguanyl_cyclase"/>
</dbReference>
<feature type="transmembrane region" description="Helical" evidence="12">
    <location>
        <begin position="300"/>
        <end position="319"/>
    </location>
</feature>
<keyword evidence="10" id="KW-0902">Two-component regulatory system</keyword>
<reference evidence="17 18" key="1">
    <citation type="submission" date="2019-11" db="EMBL/GenBank/DDBJ databases">
        <title>Type strains purchased from KCTC, JCM and DSMZ.</title>
        <authorList>
            <person name="Lu H."/>
        </authorList>
    </citation>
    <scope>NUCLEOTIDE SEQUENCE [LARGE SCALE GENOMIC DNA]</scope>
    <source>
        <strain evidence="17 18">KCTC 42409</strain>
    </source>
</reference>
<evidence type="ECO:0000313" key="17">
    <source>
        <dbReference type="EMBL" id="MTW05273.1"/>
    </source>
</evidence>
<dbReference type="NCBIfam" id="TIGR00254">
    <property type="entry name" value="GGDEF"/>
    <property type="match status" value="1"/>
</dbReference>
<dbReference type="PANTHER" id="PTHR44757">
    <property type="entry name" value="DIGUANYLATE CYCLASE DGCP"/>
    <property type="match status" value="1"/>
</dbReference>
<evidence type="ECO:0000256" key="5">
    <source>
        <dbReference type="ARBA" id="ARBA00022692"/>
    </source>
</evidence>
<dbReference type="SUPFAM" id="SSF55785">
    <property type="entry name" value="PYP-like sensor domain (PAS domain)"/>
    <property type="match status" value="3"/>
</dbReference>
<dbReference type="Pfam" id="PF00990">
    <property type="entry name" value="GGDEF"/>
    <property type="match status" value="1"/>
</dbReference>
<comment type="subcellular location">
    <subcellularLocation>
        <location evidence="1">Cell membrane</location>
        <topology evidence="1">Multi-pass membrane protein</topology>
    </subcellularLocation>
</comment>
<keyword evidence="18" id="KW-1185">Reference proteome</keyword>
<proteinExistence type="predicted"/>
<dbReference type="SUPFAM" id="SSF55073">
    <property type="entry name" value="Nucleotide cyclase"/>
    <property type="match status" value="1"/>
</dbReference>
<feature type="domain" description="HAMP" evidence="15">
    <location>
        <begin position="320"/>
        <end position="373"/>
    </location>
</feature>
<dbReference type="EMBL" id="WNLA01000022">
    <property type="protein sequence ID" value="MTW05273.1"/>
    <property type="molecule type" value="Genomic_DNA"/>
</dbReference>
<dbReference type="InterPro" id="IPR000014">
    <property type="entry name" value="PAS"/>
</dbReference>
<dbReference type="InterPro" id="IPR035965">
    <property type="entry name" value="PAS-like_dom_sf"/>
</dbReference>
<dbReference type="InterPro" id="IPR003660">
    <property type="entry name" value="HAMP_dom"/>
</dbReference>
<evidence type="ECO:0000256" key="3">
    <source>
        <dbReference type="ARBA" id="ARBA00022553"/>
    </source>
</evidence>
<evidence type="ECO:0000259" key="14">
    <source>
        <dbReference type="PROSITE" id="PS50113"/>
    </source>
</evidence>
<evidence type="ECO:0000256" key="4">
    <source>
        <dbReference type="ARBA" id="ARBA00022679"/>
    </source>
</evidence>
<feature type="domain" description="PAS" evidence="13">
    <location>
        <begin position="507"/>
        <end position="578"/>
    </location>
</feature>
<evidence type="ECO:0000256" key="6">
    <source>
        <dbReference type="ARBA" id="ARBA00022741"/>
    </source>
</evidence>
<keyword evidence="6" id="KW-0547">Nucleotide-binding</keyword>
<keyword evidence="8" id="KW-0067">ATP-binding</keyword>
<dbReference type="NCBIfam" id="TIGR00229">
    <property type="entry name" value="sensory_box"/>
    <property type="match status" value="3"/>
</dbReference>
<dbReference type="Gene3D" id="6.10.340.10">
    <property type="match status" value="1"/>
</dbReference>
<keyword evidence="3" id="KW-0597">Phosphoprotein</keyword>
<dbReference type="OrthoDB" id="8929028at2"/>
<keyword evidence="9 12" id="KW-1133">Transmembrane helix</keyword>
<dbReference type="Pfam" id="PF08448">
    <property type="entry name" value="PAS_4"/>
    <property type="match status" value="2"/>
</dbReference>
<dbReference type="SMART" id="SM00267">
    <property type="entry name" value="GGDEF"/>
    <property type="match status" value="1"/>
</dbReference>
<evidence type="ECO:0000313" key="18">
    <source>
        <dbReference type="Proteomes" id="UP000484015"/>
    </source>
</evidence>
<dbReference type="GO" id="GO:0000160">
    <property type="term" value="P:phosphorelay signal transduction system"/>
    <property type="evidence" value="ECO:0007669"/>
    <property type="project" value="UniProtKB-KW"/>
</dbReference>
<dbReference type="InterPro" id="IPR033479">
    <property type="entry name" value="dCache_1"/>
</dbReference>
<evidence type="ECO:0000259" key="15">
    <source>
        <dbReference type="PROSITE" id="PS50885"/>
    </source>
</evidence>
<name>A0A6L6Q5W4_9BURK</name>
<feature type="domain" description="GGDEF" evidence="16">
    <location>
        <begin position="787"/>
        <end position="920"/>
    </location>
</feature>
<evidence type="ECO:0000256" key="1">
    <source>
        <dbReference type="ARBA" id="ARBA00004651"/>
    </source>
</evidence>
<evidence type="ECO:0000259" key="16">
    <source>
        <dbReference type="PROSITE" id="PS50887"/>
    </source>
</evidence>
<dbReference type="Proteomes" id="UP000484015">
    <property type="component" value="Unassembled WGS sequence"/>
</dbReference>
<dbReference type="PROSITE" id="PS50885">
    <property type="entry name" value="HAMP"/>
    <property type="match status" value="1"/>
</dbReference>
<keyword evidence="11 12" id="KW-0472">Membrane</keyword>
<dbReference type="GO" id="GO:0006355">
    <property type="term" value="P:regulation of DNA-templated transcription"/>
    <property type="evidence" value="ECO:0007669"/>
    <property type="project" value="InterPro"/>
</dbReference>
<dbReference type="InterPro" id="IPR013656">
    <property type="entry name" value="PAS_4"/>
</dbReference>
<dbReference type="PROSITE" id="PS50113">
    <property type="entry name" value="PAC"/>
    <property type="match status" value="2"/>
</dbReference>
<dbReference type="InterPro" id="IPR029787">
    <property type="entry name" value="Nucleotide_cyclase"/>
</dbReference>
<evidence type="ECO:0000256" key="7">
    <source>
        <dbReference type="ARBA" id="ARBA00022777"/>
    </source>
</evidence>
<dbReference type="InterPro" id="IPR052155">
    <property type="entry name" value="Biofilm_reg_signaling"/>
</dbReference>
<dbReference type="PROSITE" id="PS50112">
    <property type="entry name" value="PAS"/>
    <property type="match status" value="2"/>
</dbReference>
<dbReference type="AlphaFoldDB" id="A0A6L6Q5W4"/>
<dbReference type="PANTHER" id="PTHR44757:SF2">
    <property type="entry name" value="BIOFILM ARCHITECTURE MAINTENANCE PROTEIN MBAA"/>
    <property type="match status" value="1"/>
</dbReference>
<evidence type="ECO:0000256" key="10">
    <source>
        <dbReference type="ARBA" id="ARBA00023012"/>
    </source>
</evidence>
<dbReference type="SUPFAM" id="SSF103190">
    <property type="entry name" value="Sensory domain-like"/>
    <property type="match status" value="1"/>
</dbReference>
<dbReference type="SUPFAM" id="SSF158472">
    <property type="entry name" value="HAMP domain-like"/>
    <property type="match status" value="1"/>
</dbReference>
<keyword evidence="2" id="KW-1003">Cell membrane</keyword>
<evidence type="ECO:0000256" key="9">
    <source>
        <dbReference type="ARBA" id="ARBA00022989"/>
    </source>
</evidence>
<dbReference type="Gene3D" id="3.30.450.20">
    <property type="entry name" value="PAS domain"/>
    <property type="match status" value="4"/>
</dbReference>
<dbReference type="Pfam" id="PF00989">
    <property type="entry name" value="PAS"/>
    <property type="match status" value="1"/>
</dbReference>
<keyword evidence="5 12" id="KW-0812">Transmembrane</keyword>
<evidence type="ECO:0000256" key="12">
    <source>
        <dbReference type="SAM" id="Phobius"/>
    </source>
</evidence>
<feature type="domain" description="PAC" evidence="14">
    <location>
        <begin position="579"/>
        <end position="631"/>
    </location>
</feature>
<dbReference type="InterPro" id="IPR029151">
    <property type="entry name" value="Sensor-like_sf"/>
</dbReference>
<feature type="transmembrane region" description="Helical" evidence="12">
    <location>
        <begin position="23"/>
        <end position="46"/>
    </location>
</feature>
<dbReference type="CDD" id="cd01949">
    <property type="entry name" value="GGDEF"/>
    <property type="match status" value="1"/>
</dbReference>
<comment type="caution">
    <text evidence="17">The sequence shown here is derived from an EMBL/GenBank/DDBJ whole genome shotgun (WGS) entry which is preliminary data.</text>
</comment>
<dbReference type="PROSITE" id="PS50887">
    <property type="entry name" value="GGDEF"/>
    <property type="match status" value="1"/>
</dbReference>
<organism evidence="17 18">
    <name type="scientific">Pseudoduganella ginsengisoli</name>
    <dbReference type="NCBI Taxonomy" id="1462440"/>
    <lineage>
        <taxon>Bacteria</taxon>
        <taxon>Pseudomonadati</taxon>
        <taxon>Pseudomonadota</taxon>
        <taxon>Betaproteobacteria</taxon>
        <taxon>Burkholderiales</taxon>
        <taxon>Oxalobacteraceae</taxon>
        <taxon>Telluria group</taxon>
        <taxon>Pseudoduganella</taxon>
    </lineage>
</organism>
<feature type="domain" description="PAC" evidence="14">
    <location>
        <begin position="702"/>
        <end position="755"/>
    </location>
</feature>
<dbReference type="CDD" id="cd12912">
    <property type="entry name" value="PDC2_MCP_like"/>
    <property type="match status" value="1"/>
</dbReference>
<dbReference type="CDD" id="cd18773">
    <property type="entry name" value="PDC1_HK_sensor"/>
    <property type="match status" value="1"/>
</dbReference>
<dbReference type="GO" id="GO:0005524">
    <property type="term" value="F:ATP binding"/>
    <property type="evidence" value="ECO:0007669"/>
    <property type="project" value="UniProtKB-KW"/>
</dbReference>
<dbReference type="GO" id="GO:0016301">
    <property type="term" value="F:kinase activity"/>
    <property type="evidence" value="ECO:0007669"/>
    <property type="project" value="UniProtKB-KW"/>
</dbReference>
<feature type="domain" description="PAS" evidence="13">
    <location>
        <begin position="378"/>
        <end position="449"/>
    </location>
</feature>
<dbReference type="Gene3D" id="3.30.70.270">
    <property type="match status" value="1"/>
</dbReference>
<accession>A0A6L6Q5W4</accession>
<dbReference type="GO" id="GO:0005886">
    <property type="term" value="C:plasma membrane"/>
    <property type="evidence" value="ECO:0007669"/>
    <property type="project" value="UniProtKB-SubCell"/>
</dbReference>
<dbReference type="SMART" id="SM00091">
    <property type="entry name" value="PAS"/>
    <property type="match status" value="3"/>
</dbReference>
<dbReference type="FunFam" id="3.30.70.270:FF:000001">
    <property type="entry name" value="Diguanylate cyclase domain protein"/>
    <property type="match status" value="1"/>
</dbReference>
<dbReference type="CDD" id="cd00130">
    <property type="entry name" value="PAS"/>
    <property type="match status" value="2"/>
</dbReference>
<dbReference type="Pfam" id="PF02743">
    <property type="entry name" value="dCache_1"/>
    <property type="match status" value="1"/>
</dbReference>
<keyword evidence="4" id="KW-0808">Transferase</keyword>
<evidence type="ECO:0000256" key="8">
    <source>
        <dbReference type="ARBA" id="ARBA00022840"/>
    </source>
</evidence>
<protein>
    <submittedName>
        <fullName evidence="17">PAS domain-containing protein</fullName>
    </submittedName>
</protein>
<dbReference type="InterPro" id="IPR013767">
    <property type="entry name" value="PAS_fold"/>
</dbReference>